<dbReference type="GO" id="GO:0042626">
    <property type="term" value="F:ATPase-coupled transmembrane transporter activity"/>
    <property type="evidence" value="ECO:0007669"/>
    <property type="project" value="TreeGrafter"/>
</dbReference>
<comment type="similarity">
    <text evidence="2">Belongs to the ABC transporter superfamily.</text>
</comment>
<dbReference type="Pfam" id="PF00005">
    <property type="entry name" value="ABC_tran"/>
    <property type="match status" value="1"/>
</dbReference>
<evidence type="ECO:0000256" key="1">
    <source>
        <dbReference type="ARBA" id="ARBA00004202"/>
    </source>
</evidence>
<proteinExistence type="inferred from homology"/>
<dbReference type="NCBIfam" id="NF010167">
    <property type="entry name" value="PRK13648.1"/>
    <property type="match status" value="1"/>
</dbReference>
<evidence type="ECO:0000256" key="5">
    <source>
        <dbReference type="ARBA" id="ARBA00022741"/>
    </source>
</evidence>
<reference evidence="10" key="2">
    <citation type="journal article" date="2021" name="PeerJ">
        <title>Extensive microbial diversity within the chicken gut microbiome revealed by metagenomics and culture.</title>
        <authorList>
            <person name="Gilroy R."/>
            <person name="Ravi A."/>
            <person name="Getino M."/>
            <person name="Pursley I."/>
            <person name="Horton D.L."/>
            <person name="Alikhan N.F."/>
            <person name="Baker D."/>
            <person name="Gharbi K."/>
            <person name="Hall N."/>
            <person name="Watson M."/>
            <person name="Adriaenssens E.M."/>
            <person name="Foster-Nyarko E."/>
            <person name="Jarju S."/>
            <person name="Secka A."/>
            <person name="Antonio M."/>
            <person name="Oren A."/>
            <person name="Chaudhuri R.R."/>
            <person name="La Ragione R."/>
            <person name="Hildebrand F."/>
            <person name="Pallen M.J."/>
        </authorList>
    </citation>
    <scope>NUCLEOTIDE SEQUENCE</scope>
    <source>
        <strain evidence="10">23406</strain>
    </source>
</reference>
<keyword evidence="6" id="KW-0067">ATP-binding</keyword>
<dbReference type="GO" id="GO:0016887">
    <property type="term" value="F:ATP hydrolysis activity"/>
    <property type="evidence" value="ECO:0007669"/>
    <property type="project" value="InterPro"/>
</dbReference>
<dbReference type="Gene3D" id="3.40.50.300">
    <property type="entry name" value="P-loop containing nucleotide triphosphate hydrolases"/>
    <property type="match status" value="1"/>
</dbReference>
<dbReference type="GO" id="GO:0005524">
    <property type="term" value="F:ATP binding"/>
    <property type="evidence" value="ECO:0007669"/>
    <property type="project" value="UniProtKB-KW"/>
</dbReference>
<evidence type="ECO:0000256" key="7">
    <source>
        <dbReference type="ARBA" id="ARBA00022967"/>
    </source>
</evidence>
<dbReference type="NCBIfam" id="TIGR04520">
    <property type="entry name" value="ECF_ATPase_1"/>
    <property type="match status" value="1"/>
</dbReference>
<dbReference type="CDD" id="cd03225">
    <property type="entry name" value="ABC_cobalt_CbiO_domain1"/>
    <property type="match status" value="1"/>
</dbReference>
<dbReference type="AlphaFoldDB" id="A0A9D1NCZ3"/>
<name>A0A9D1NCZ3_9FIRM</name>
<sequence>MDLKQEPVITISDVSFDYRSGDSVSRGVSSVGLTIMRGEFVVLLGRNGSGKSTLAKLLNGFLLPDRGSIEVLGINTADDDKIFELRSKVGMVFQNPDNQMVASIIEDDLAFGPENLGVPADEIRRRVDRALEIVGMTEYALRTPNKLSGGQKQRVAIAAVLAMEPEILILDESTAMLDPKGRGEVLETIRRLNREEGITVILITHYMDETTEADRIVVMDDGRILQMGVPHQIFSDRALIERAGLELPVATKAAHLLREKGLKIPAVLTDEELAEAVCRLS</sequence>
<dbReference type="PANTHER" id="PTHR43553:SF24">
    <property type="entry name" value="ENERGY-COUPLING FACTOR TRANSPORTER ATP-BINDING PROTEIN ECFA1"/>
    <property type="match status" value="1"/>
</dbReference>
<accession>A0A9D1NCZ3</accession>
<dbReference type="PANTHER" id="PTHR43553">
    <property type="entry name" value="HEAVY METAL TRANSPORTER"/>
    <property type="match status" value="1"/>
</dbReference>
<dbReference type="PROSITE" id="PS00211">
    <property type="entry name" value="ABC_TRANSPORTER_1"/>
    <property type="match status" value="1"/>
</dbReference>
<dbReference type="GO" id="GO:0043190">
    <property type="term" value="C:ATP-binding cassette (ABC) transporter complex"/>
    <property type="evidence" value="ECO:0007669"/>
    <property type="project" value="TreeGrafter"/>
</dbReference>
<dbReference type="Proteomes" id="UP000886891">
    <property type="component" value="Unassembled WGS sequence"/>
</dbReference>
<feature type="domain" description="ABC transporter" evidence="9">
    <location>
        <begin position="9"/>
        <end position="246"/>
    </location>
</feature>
<evidence type="ECO:0000256" key="8">
    <source>
        <dbReference type="ARBA" id="ARBA00023136"/>
    </source>
</evidence>
<keyword evidence="8" id="KW-0472">Membrane</keyword>
<keyword evidence="4" id="KW-1003">Cell membrane</keyword>
<dbReference type="InterPro" id="IPR003439">
    <property type="entry name" value="ABC_transporter-like_ATP-bd"/>
</dbReference>
<evidence type="ECO:0000256" key="3">
    <source>
        <dbReference type="ARBA" id="ARBA00022448"/>
    </source>
</evidence>
<evidence type="ECO:0000256" key="4">
    <source>
        <dbReference type="ARBA" id="ARBA00022475"/>
    </source>
</evidence>
<dbReference type="SMART" id="SM00382">
    <property type="entry name" value="AAA"/>
    <property type="match status" value="1"/>
</dbReference>
<protein>
    <submittedName>
        <fullName evidence="10">Energy-coupling factor transporter ATPase</fullName>
    </submittedName>
</protein>
<gene>
    <name evidence="10" type="ORF">IAB14_06925</name>
</gene>
<dbReference type="InterPro" id="IPR003593">
    <property type="entry name" value="AAA+_ATPase"/>
</dbReference>
<dbReference type="InterPro" id="IPR017871">
    <property type="entry name" value="ABC_transporter-like_CS"/>
</dbReference>
<dbReference type="SUPFAM" id="SSF52540">
    <property type="entry name" value="P-loop containing nucleoside triphosphate hydrolases"/>
    <property type="match status" value="1"/>
</dbReference>
<evidence type="ECO:0000256" key="6">
    <source>
        <dbReference type="ARBA" id="ARBA00022840"/>
    </source>
</evidence>
<keyword evidence="3" id="KW-0813">Transport</keyword>
<keyword evidence="7" id="KW-1278">Translocase</keyword>
<dbReference type="InterPro" id="IPR030947">
    <property type="entry name" value="EcfA_1"/>
</dbReference>
<dbReference type="InterPro" id="IPR015856">
    <property type="entry name" value="ABC_transpr_CbiO/EcfA_su"/>
</dbReference>
<dbReference type="EMBL" id="DVOH01000057">
    <property type="protein sequence ID" value="HIV00827.1"/>
    <property type="molecule type" value="Genomic_DNA"/>
</dbReference>
<dbReference type="FunFam" id="3.40.50.300:FF:000224">
    <property type="entry name" value="Energy-coupling factor transporter ATP-binding protein EcfA"/>
    <property type="match status" value="1"/>
</dbReference>
<dbReference type="InterPro" id="IPR027417">
    <property type="entry name" value="P-loop_NTPase"/>
</dbReference>
<reference evidence="10" key="1">
    <citation type="submission" date="2020-10" db="EMBL/GenBank/DDBJ databases">
        <authorList>
            <person name="Gilroy R."/>
        </authorList>
    </citation>
    <scope>NUCLEOTIDE SEQUENCE</scope>
    <source>
        <strain evidence="10">23406</strain>
    </source>
</reference>
<dbReference type="InterPro" id="IPR050095">
    <property type="entry name" value="ECF_ABC_transporter_ATP-bd"/>
</dbReference>
<evidence type="ECO:0000259" key="9">
    <source>
        <dbReference type="PROSITE" id="PS50893"/>
    </source>
</evidence>
<dbReference type="PROSITE" id="PS50893">
    <property type="entry name" value="ABC_TRANSPORTER_2"/>
    <property type="match status" value="1"/>
</dbReference>
<evidence type="ECO:0000313" key="11">
    <source>
        <dbReference type="Proteomes" id="UP000886891"/>
    </source>
</evidence>
<comment type="subcellular location">
    <subcellularLocation>
        <location evidence="1">Cell membrane</location>
        <topology evidence="1">Peripheral membrane protein</topology>
    </subcellularLocation>
</comment>
<evidence type="ECO:0000313" key="10">
    <source>
        <dbReference type="EMBL" id="HIV00827.1"/>
    </source>
</evidence>
<comment type="caution">
    <text evidence="10">The sequence shown here is derived from an EMBL/GenBank/DDBJ whole genome shotgun (WGS) entry which is preliminary data.</text>
</comment>
<keyword evidence="5" id="KW-0547">Nucleotide-binding</keyword>
<organism evidence="10 11">
    <name type="scientific">Candidatus Stercoripulliclostridium merdipullorum</name>
    <dbReference type="NCBI Taxonomy" id="2840952"/>
    <lineage>
        <taxon>Bacteria</taxon>
        <taxon>Bacillati</taxon>
        <taxon>Bacillota</taxon>
        <taxon>Clostridia</taxon>
        <taxon>Eubacteriales</taxon>
        <taxon>Candidatus Stercoripulliclostridium</taxon>
    </lineage>
</organism>
<evidence type="ECO:0000256" key="2">
    <source>
        <dbReference type="ARBA" id="ARBA00005417"/>
    </source>
</evidence>